<dbReference type="InterPro" id="IPR024077">
    <property type="entry name" value="Neurolysin/TOP_dom2"/>
</dbReference>
<keyword evidence="3 9" id="KW-0479">Metal-binding</keyword>
<dbReference type="RefSeq" id="WP_066183888.1">
    <property type="nucleotide sequence ID" value="NZ_LCUJ01000003.1"/>
</dbReference>
<evidence type="ECO:0000256" key="8">
    <source>
        <dbReference type="ARBA" id="ARBA00026100"/>
    </source>
</evidence>
<dbReference type="SUPFAM" id="SSF55486">
    <property type="entry name" value="Metalloproteases ('zincins'), catalytic domain"/>
    <property type="match status" value="1"/>
</dbReference>
<dbReference type="GO" id="GO:0006518">
    <property type="term" value="P:peptide metabolic process"/>
    <property type="evidence" value="ECO:0007669"/>
    <property type="project" value="TreeGrafter"/>
</dbReference>
<dbReference type="Gene3D" id="1.10.1370.10">
    <property type="entry name" value="Neurolysin, domain 3"/>
    <property type="match status" value="1"/>
</dbReference>
<dbReference type="Proteomes" id="UP000093281">
    <property type="component" value="Unassembled WGS sequence"/>
</dbReference>
<evidence type="ECO:0000256" key="6">
    <source>
        <dbReference type="ARBA" id="ARBA00023049"/>
    </source>
</evidence>
<evidence type="ECO:0000256" key="7">
    <source>
        <dbReference type="ARBA" id="ARBA00024603"/>
    </source>
</evidence>
<dbReference type="InterPro" id="IPR045666">
    <property type="entry name" value="OpdA_N"/>
</dbReference>
<accession>A0A1C0B6Y9</accession>
<dbReference type="Pfam" id="PF19310">
    <property type="entry name" value="TOP_N"/>
    <property type="match status" value="1"/>
</dbReference>
<comment type="catalytic activity">
    <reaction evidence="7">
        <text>Hydrolysis of oligopeptides, with broad specificity. Gly or Ala commonly occur as P1 or P1' residues, but more distant residues are also important, as is shown by the fact that Z-Gly-Pro-Gly-|-Gly-Pro-Ala is cleaved, but not Z-(Gly)(5).</text>
        <dbReference type="EC" id="3.4.24.70"/>
    </reaction>
</comment>
<dbReference type="PATRIC" id="fig|544718.43.peg.1277"/>
<dbReference type="InterPro" id="IPR045090">
    <property type="entry name" value="Pept_M3A_M3B"/>
</dbReference>
<dbReference type="GO" id="GO:0004222">
    <property type="term" value="F:metalloendopeptidase activity"/>
    <property type="evidence" value="ECO:0007669"/>
    <property type="project" value="UniProtKB-EC"/>
</dbReference>
<keyword evidence="10" id="KW-0175">Coiled coil</keyword>
<evidence type="ECO:0000256" key="9">
    <source>
        <dbReference type="RuleBase" id="RU003435"/>
    </source>
</evidence>
<dbReference type="PANTHER" id="PTHR11804">
    <property type="entry name" value="PROTEASE M3 THIMET OLIGOPEPTIDASE-RELATED"/>
    <property type="match status" value="1"/>
</dbReference>
<organism evidence="13 14">
    <name type="scientific">Aliarcobacter thereius</name>
    <dbReference type="NCBI Taxonomy" id="544718"/>
    <lineage>
        <taxon>Bacteria</taxon>
        <taxon>Pseudomonadati</taxon>
        <taxon>Campylobacterota</taxon>
        <taxon>Epsilonproteobacteria</taxon>
        <taxon>Campylobacterales</taxon>
        <taxon>Arcobacteraceae</taxon>
        <taxon>Aliarcobacter</taxon>
    </lineage>
</organism>
<protein>
    <recommendedName>
        <fullName evidence="8">oligopeptidase A</fullName>
        <ecNumber evidence="8">3.4.24.70</ecNumber>
    </recommendedName>
</protein>
<dbReference type="GO" id="GO:0046872">
    <property type="term" value="F:metal ion binding"/>
    <property type="evidence" value="ECO:0007669"/>
    <property type="project" value="UniProtKB-UniRule"/>
</dbReference>
<dbReference type="InterPro" id="IPR001567">
    <property type="entry name" value="Pept_M3A_M3B_dom"/>
</dbReference>
<evidence type="ECO:0000259" key="12">
    <source>
        <dbReference type="Pfam" id="PF19310"/>
    </source>
</evidence>
<comment type="similarity">
    <text evidence="1 9">Belongs to the peptidase M3 family.</text>
</comment>
<evidence type="ECO:0000259" key="11">
    <source>
        <dbReference type="Pfam" id="PF01432"/>
    </source>
</evidence>
<dbReference type="PANTHER" id="PTHR11804:SF84">
    <property type="entry name" value="SACCHAROLYSIN"/>
    <property type="match status" value="1"/>
</dbReference>
<sequence length="656" mass="76456">MMFKEFNLDNLEKSRDLLEDILNNSREEIKELLEIENKTYKNFVVPFQEIGENINIFLTPIFHIDSVKNSELTSKVYEECLPLISKYESELSQNENIYSALKDIQSKEYTYLNIIQNKVLENEIRDFELSGCQLEKENKKRLEEIDLTLAELSHKFSQNLLKATNDFELIVENLEDVKEIPKSDLELAKFEVNGKVKYRFTLQMPSYLAYMTYGTSREKREELYKAYTTRAPENGLIIEQILKLKDEKVKILGFENYASFSLATKMVKTEQEVVNFLEKIGNLAKPNAKKELEELKELALKDGIKDFKSSDMSYYSQKLKKAQYDIDEEYYRPYFEQNSVLKGFFDFMEAMFEVKFTKTDAKAWDDKVQVYDLIENGVISARIFIDLESRKDKRGGAWMNNWHSHYKTSKGEINLPTAYIVCNFPPSSDEIPSLLRHSDVVTLFHEMGHALHHLLSKVEEVNVSGISGVAWDVVEFPSQFLEYFSYDKEVLKLFAKHYKTKETLSDEAIDKLIKARNFQSSMATVRQIEFAMFDFKLHQKLYKNENEVQNLLDSIRKDFSAMIPPIYNKFQNGFSHIFAGGYSAGYYSYKWAEVLSADAFHMFIESGNIFNKELGIKYKNEILSKGGSIDMDKLFYNFAQREAKVESLLKIDGIIS</sequence>
<name>A0A1C0B6Y9_9BACT</name>
<dbReference type="CDD" id="cd06456">
    <property type="entry name" value="M3A_DCP"/>
    <property type="match status" value="1"/>
</dbReference>
<evidence type="ECO:0000256" key="10">
    <source>
        <dbReference type="SAM" id="Coils"/>
    </source>
</evidence>
<feature type="coiled-coil region" evidence="10">
    <location>
        <begin position="8"/>
        <end position="38"/>
    </location>
</feature>
<dbReference type="Pfam" id="PF01432">
    <property type="entry name" value="Peptidase_M3"/>
    <property type="match status" value="1"/>
</dbReference>
<dbReference type="EMBL" id="LCUJ01000003">
    <property type="protein sequence ID" value="OCL99341.1"/>
    <property type="molecule type" value="Genomic_DNA"/>
</dbReference>
<dbReference type="InterPro" id="IPR034005">
    <property type="entry name" value="M3A_DCP"/>
</dbReference>
<evidence type="ECO:0000313" key="14">
    <source>
        <dbReference type="Proteomes" id="UP000093281"/>
    </source>
</evidence>
<evidence type="ECO:0000256" key="5">
    <source>
        <dbReference type="ARBA" id="ARBA00022833"/>
    </source>
</evidence>
<gene>
    <name evidence="13" type="primary">prlC</name>
    <name evidence="13" type="ORF">AAX29_01153</name>
</gene>
<dbReference type="GO" id="GO:0006508">
    <property type="term" value="P:proteolysis"/>
    <property type="evidence" value="ECO:0007669"/>
    <property type="project" value="UniProtKB-KW"/>
</dbReference>
<evidence type="ECO:0000256" key="4">
    <source>
        <dbReference type="ARBA" id="ARBA00022801"/>
    </source>
</evidence>
<feature type="domain" description="Oligopeptidase A N-terminal" evidence="12">
    <location>
        <begin position="19"/>
        <end position="139"/>
    </location>
</feature>
<keyword evidence="4 9" id="KW-0378">Hydrolase</keyword>
<comment type="caution">
    <text evidence="13">The sequence shown here is derived from an EMBL/GenBank/DDBJ whole genome shotgun (WGS) entry which is preliminary data.</text>
</comment>
<dbReference type="Gene3D" id="3.40.390.10">
    <property type="entry name" value="Collagenase (Catalytic Domain)"/>
    <property type="match status" value="1"/>
</dbReference>
<keyword evidence="6 9" id="KW-0482">Metalloprotease</keyword>
<feature type="domain" description="Peptidase M3A/M3B catalytic" evidence="11">
    <location>
        <begin position="211"/>
        <end position="650"/>
    </location>
</feature>
<reference evidence="14" key="1">
    <citation type="submission" date="2015-05" db="EMBL/GenBank/DDBJ databases">
        <authorList>
            <person name="Rovetto F."/>
            <person name="Cocolin L."/>
            <person name="Illeghems K."/>
            <person name="Van Nieuwerburgh F."/>
            <person name="Houf K."/>
        </authorList>
    </citation>
    <scope>NUCLEOTIDE SEQUENCE [LARGE SCALE GENOMIC DNA]</scope>
    <source>
        <strain evidence="14">DU22</strain>
    </source>
</reference>
<dbReference type="FunFam" id="3.40.390.10:FF:000009">
    <property type="entry name" value="Oligopeptidase A"/>
    <property type="match status" value="1"/>
</dbReference>
<proteinExistence type="inferred from homology"/>
<dbReference type="GO" id="GO:0005829">
    <property type="term" value="C:cytosol"/>
    <property type="evidence" value="ECO:0007669"/>
    <property type="project" value="UniProtKB-ARBA"/>
</dbReference>
<dbReference type="AlphaFoldDB" id="A0A1C0B6Y9"/>
<evidence type="ECO:0000313" key="13">
    <source>
        <dbReference type="EMBL" id="OCL99341.1"/>
    </source>
</evidence>
<evidence type="ECO:0000256" key="3">
    <source>
        <dbReference type="ARBA" id="ARBA00022723"/>
    </source>
</evidence>
<dbReference type="STRING" id="544718.AAX25_01307"/>
<keyword evidence="5 9" id="KW-0862">Zinc</keyword>
<comment type="cofactor">
    <cofactor evidence="9">
        <name>Zn(2+)</name>
        <dbReference type="ChEBI" id="CHEBI:29105"/>
    </cofactor>
    <text evidence="9">Binds 1 zinc ion.</text>
</comment>
<evidence type="ECO:0000256" key="1">
    <source>
        <dbReference type="ARBA" id="ARBA00006040"/>
    </source>
</evidence>
<dbReference type="OrthoDB" id="9773538at2"/>
<keyword evidence="2 9" id="KW-0645">Protease</keyword>
<dbReference type="EC" id="3.4.24.70" evidence="8"/>
<dbReference type="InterPro" id="IPR024079">
    <property type="entry name" value="MetalloPept_cat_dom_sf"/>
</dbReference>
<evidence type="ECO:0000256" key="2">
    <source>
        <dbReference type="ARBA" id="ARBA00022670"/>
    </source>
</evidence>